<evidence type="ECO:0000313" key="1">
    <source>
        <dbReference type="EMBL" id="ORY88152.1"/>
    </source>
</evidence>
<gene>
    <name evidence="1" type="ORF">BCR35DRAFT_351269</name>
</gene>
<reference evidence="1 2" key="1">
    <citation type="submission" date="2016-07" db="EMBL/GenBank/DDBJ databases">
        <title>Pervasive Adenine N6-methylation of Active Genes in Fungi.</title>
        <authorList>
            <consortium name="DOE Joint Genome Institute"/>
            <person name="Mondo S.J."/>
            <person name="Dannebaum R.O."/>
            <person name="Kuo R.C."/>
            <person name="Labutti K."/>
            <person name="Haridas S."/>
            <person name="Kuo A."/>
            <person name="Salamov A."/>
            <person name="Ahrendt S.R."/>
            <person name="Lipzen A."/>
            <person name="Sullivan W."/>
            <person name="Andreopoulos W.B."/>
            <person name="Clum A."/>
            <person name="Lindquist E."/>
            <person name="Daum C."/>
            <person name="Ramamoorthy G.K."/>
            <person name="Gryganskyi A."/>
            <person name="Culley D."/>
            <person name="Magnuson J.K."/>
            <person name="James T.Y."/>
            <person name="O'Malley M.A."/>
            <person name="Stajich J.E."/>
            <person name="Spatafora J.W."/>
            <person name="Visel A."/>
            <person name="Grigoriev I.V."/>
        </authorList>
    </citation>
    <scope>NUCLEOTIDE SEQUENCE [LARGE SCALE GENOMIC DNA]</scope>
    <source>
        <strain evidence="1 2">62-1032</strain>
    </source>
</reference>
<dbReference type="Proteomes" id="UP000193467">
    <property type="component" value="Unassembled WGS sequence"/>
</dbReference>
<evidence type="ECO:0008006" key="3">
    <source>
        <dbReference type="Google" id="ProtNLM"/>
    </source>
</evidence>
<dbReference type="AlphaFoldDB" id="A0A1Y2FVY4"/>
<organism evidence="1 2">
    <name type="scientific">Leucosporidium creatinivorum</name>
    <dbReference type="NCBI Taxonomy" id="106004"/>
    <lineage>
        <taxon>Eukaryota</taxon>
        <taxon>Fungi</taxon>
        <taxon>Dikarya</taxon>
        <taxon>Basidiomycota</taxon>
        <taxon>Pucciniomycotina</taxon>
        <taxon>Microbotryomycetes</taxon>
        <taxon>Leucosporidiales</taxon>
        <taxon>Leucosporidium</taxon>
    </lineage>
</organism>
<name>A0A1Y2FVY4_9BASI</name>
<comment type="caution">
    <text evidence="1">The sequence shown here is derived from an EMBL/GenBank/DDBJ whole genome shotgun (WGS) entry which is preliminary data.</text>
</comment>
<sequence>MSSTEVNRVPQLPNEVVHHIFEALWDLISIHPARDYAAVPPAPGQYFANALLVSKTWYNLALPFYVRWWSRGEPDRILEFVKEKQVGPLVRHLTMRAWSDVQHVTIPLRPELWTEMFKTVTHLVSLTVRVDRLDLPSARPNGPTATRGWIGCIIDTLERLPAEQRNRIRKLNLQFANDVIVIEDWVIHSFAEALPNVGSMLLQGFGPPTESGELSIVKTGRIPEDEARWWTGLKHLSLLHFQTQAEVGETSVATSILAASSASLKTLVIEEFVQQFPFAAASPLSDILGTSTYPSLNRLFLTGPPLIKGQETIFHQLPALTHLNVPIASRPPPHPSVAARPSLLENLPRSLTHLTLNLETLSGGWRDALESWIPQREALRYLSIDKEDPPDTPFRLMGLIPIALDTPPLLVEDMMAISNLCDRMGILFASADERLWGGNEDLWELEKEDEVASEGSGVGSSGVEEVEDFDAEDSAVFASRWSAQKRRDMAVANFIEALQLDLKPGIEPSEIERAVVPFLKAIEKE</sequence>
<dbReference type="EMBL" id="MCGR01000012">
    <property type="protein sequence ID" value="ORY88152.1"/>
    <property type="molecule type" value="Genomic_DNA"/>
</dbReference>
<dbReference type="Gene3D" id="3.80.10.10">
    <property type="entry name" value="Ribonuclease Inhibitor"/>
    <property type="match status" value="1"/>
</dbReference>
<proteinExistence type="predicted"/>
<dbReference type="InParanoid" id="A0A1Y2FVY4"/>
<keyword evidence="2" id="KW-1185">Reference proteome</keyword>
<dbReference type="InterPro" id="IPR032675">
    <property type="entry name" value="LRR_dom_sf"/>
</dbReference>
<protein>
    <recommendedName>
        <fullName evidence="3">F-box domain-containing protein</fullName>
    </recommendedName>
</protein>
<evidence type="ECO:0000313" key="2">
    <source>
        <dbReference type="Proteomes" id="UP000193467"/>
    </source>
</evidence>
<accession>A0A1Y2FVY4</accession>